<evidence type="ECO:0000259" key="9">
    <source>
        <dbReference type="Pfam" id="PF06985"/>
    </source>
</evidence>
<feature type="coiled-coil region" evidence="6">
    <location>
        <begin position="39"/>
        <end position="66"/>
    </location>
</feature>
<dbReference type="CDD" id="cd00306">
    <property type="entry name" value="Peptidases_S8_S53"/>
    <property type="match status" value="1"/>
</dbReference>
<keyword evidence="2 4" id="KW-0378">Hydrolase</keyword>
<evidence type="ECO:0000256" key="4">
    <source>
        <dbReference type="PROSITE-ProRule" id="PRU01240"/>
    </source>
</evidence>
<evidence type="ECO:0000259" key="11">
    <source>
        <dbReference type="Pfam" id="PF26082"/>
    </source>
</evidence>
<feature type="domain" description="Heterokaryon incompatibility" evidence="9">
    <location>
        <begin position="1500"/>
        <end position="1654"/>
    </location>
</feature>
<dbReference type="InterPro" id="IPR000209">
    <property type="entry name" value="Peptidase_S8/S53_dom"/>
</dbReference>
<dbReference type="Pfam" id="PF00082">
    <property type="entry name" value="Peptidase_S8"/>
    <property type="match status" value="1"/>
</dbReference>
<feature type="domain" description="DUF7580" evidence="10">
    <location>
        <begin position="109"/>
        <end position="348"/>
    </location>
</feature>
<evidence type="ECO:0000313" key="13">
    <source>
        <dbReference type="Proteomes" id="UP000315522"/>
    </source>
</evidence>
<proteinExistence type="inferred from homology"/>
<dbReference type="Pfam" id="PF06985">
    <property type="entry name" value="HET"/>
    <property type="match status" value="1"/>
</dbReference>
<evidence type="ECO:0000256" key="2">
    <source>
        <dbReference type="ARBA" id="ARBA00022801"/>
    </source>
</evidence>
<dbReference type="GO" id="GO:0006508">
    <property type="term" value="P:proteolysis"/>
    <property type="evidence" value="ECO:0007669"/>
    <property type="project" value="UniProtKB-KW"/>
</dbReference>
<dbReference type="Pfam" id="PF24476">
    <property type="entry name" value="DUF7580"/>
    <property type="match status" value="1"/>
</dbReference>
<accession>A0A559M9K1</accession>
<feature type="active site" description="Charge relay system" evidence="4">
    <location>
        <position position="472"/>
    </location>
</feature>
<dbReference type="Gene3D" id="3.40.50.200">
    <property type="entry name" value="Peptidase S8/S53 domain"/>
    <property type="match status" value="1"/>
</dbReference>
<dbReference type="Pfam" id="PF26082">
    <property type="entry name" value="zf-C2H2_AcuF"/>
    <property type="match status" value="1"/>
</dbReference>
<evidence type="ECO:0000256" key="1">
    <source>
        <dbReference type="ARBA" id="ARBA00022670"/>
    </source>
</evidence>
<dbReference type="PANTHER" id="PTHR33112:SF16">
    <property type="entry name" value="HETEROKARYON INCOMPATIBILITY DOMAIN-CONTAINING PROTEIN"/>
    <property type="match status" value="1"/>
</dbReference>
<feature type="active site" description="Charge relay system" evidence="4">
    <location>
        <position position="512"/>
    </location>
</feature>
<feature type="active site" description="Charge relay system" evidence="4">
    <location>
        <position position="671"/>
    </location>
</feature>
<evidence type="ECO:0000259" key="8">
    <source>
        <dbReference type="Pfam" id="PF00082"/>
    </source>
</evidence>
<feature type="compositionally biased region" description="Polar residues" evidence="7">
    <location>
        <begin position="856"/>
        <end position="874"/>
    </location>
</feature>
<dbReference type="PROSITE" id="PS51892">
    <property type="entry name" value="SUBTILASE"/>
    <property type="match status" value="1"/>
</dbReference>
<dbReference type="PRINTS" id="PR00723">
    <property type="entry name" value="SUBTILISIN"/>
</dbReference>
<gene>
    <name evidence="12" type="primary">isp</name>
    <name evidence="12" type="ORF">LAWI1_G005576</name>
</gene>
<dbReference type="InterPro" id="IPR015500">
    <property type="entry name" value="Peptidase_S8_subtilisin-rel"/>
</dbReference>
<name>A0A559M9K1_9HELO</name>
<feature type="region of interest" description="Disordered" evidence="7">
    <location>
        <begin position="1010"/>
        <end position="1036"/>
    </location>
</feature>
<dbReference type="PANTHER" id="PTHR33112">
    <property type="entry name" value="DOMAIN PROTEIN, PUTATIVE-RELATED"/>
    <property type="match status" value="1"/>
</dbReference>
<dbReference type="EMBL" id="QGML01001164">
    <property type="protein sequence ID" value="TVY89630.1"/>
    <property type="molecule type" value="Genomic_DNA"/>
</dbReference>
<dbReference type="InterPro" id="IPR058925">
    <property type="entry name" value="zf-C2H2_AcuF"/>
</dbReference>
<dbReference type="InterPro" id="IPR023827">
    <property type="entry name" value="Peptidase_S8_Asp-AS"/>
</dbReference>
<comment type="similarity">
    <text evidence="4 5">Belongs to the peptidase S8 family.</text>
</comment>
<dbReference type="Proteomes" id="UP000315522">
    <property type="component" value="Unassembled WGS sequence"/>
</dbReference>
<dbReference type="InterPro" id="IPR036852">
    <property type="entry name" value="Peptidase_S8/S53_dom_sf"/>
</dbReference>
<dbReference type="PROSITE" id="PS00138">
    <property type="entry name" value="SUBTILASE_SER"/>
    <property type="match status" value="1"/>
</dbReference>
<sequence>MAPRATPSTFTTPKEQLLLTAVVPLFESKAREAADSVRQNSAKNQYENLSIELKLLKSNLENIAQNQNANEKTEPEPPYSEGLFDVPGQKEPRVAFIEPQKHMPEILIQPDFCTWMKHPDVQQMLLSLAIQEQKLWFSKCLFPRISNEELSLIVSLKEIFEQGKTADLLLRTRRILAVLLAHALIQLDRSPWVEEDWDGQNICFIQRRLKKQDRFDIRGPYICTSIESRHTTDSKTMDENALADETNLGIRPIHPYPSLLNLGILLLELESGSRLPLGEKLNNINSKHVAALDYVKSIDKNDTYQDGYWDVVESCLDPKFIAEEHDLVSELLMLRIRENIVVPLENTLLLASKQKAANIDTILHSDDEVHLRGSTARRSIWIEKTTGTHIASVSLPATTVGNTNLGTAREKDPQQAKFEEECALFDEGTVSQDPQELQDSKRWIARLEGVVGNLLPDTRDSTKSRVRIAILDTGIDTTDEAMQGFEERMKGRRSWADNTEVGDEDVLDLFGHGTHTTALLCTMAPEADIYIGRVAKGKFLKEPSAIANAIRWAIQQDVDIITMSLGFSQSLKKFAQFFDIIAPAIQEADDKKIIMFAAAGNGGGFLRAGYPATSNQVIPIFSTDGVAARRSRFSPLALNSGLSFSALGENIKSAWPGHLDETHERVQSGTSFATPLVAGFAATLLEYARQQLQLSAIQLQYLRSREGMQSILKLMAGGRVNPETQYYDLQPWGFFDHDDDQGASNPDPTVKQRASDCRQTFGNVIDSLQALSWATASSSSRKSMEVAESLQDQLTRFDIWSANIGVFSADRSSLDYRVMYYQDIRDMLLQLLGMLHRNLLSLSILEASPGTESHPGESTNEAPRNLDSLEQSSSETDERPKKHAFLADKRNLSTSKEIYDWMSMVVKAKYPNAKPWLQERVARSLTRQRGRFLYRKRHQEKLNFRVPNKAIPIPEVTHKHTEVSTVEQRPLRPMIFKNTEMDEFQPQSTSLRGELLSETTATQLKPDHLPSVVKRPKSSKAGTISPVEGSRLQIPPAPEIPPGATEFECPYCCIILPSEDRDEKRWRQHVVMDIDPYIYWLGHMEWEHTLRWSCNQGDNKVFDNSASFEQHMTDEHPRVVENSGLDLLTRIASRPLDQMFEVLFEICPLCDNSPINQEQANQAGVVLQKSTSVLLQKHIEDHLISLAILSLLPDYTNEAASKSGRRDSITDGAPAMDLFDDSHKQADYVAEESIDKAWTDWFKEHDEPPPSNLEWEGMYTKLDDPSEDTTLLELYAHKDREKLARKTIEENPLQERGAARIYVLPDPEGAVEREAHNGNRRDLGRPPLCQFCYVIDAFFRLLDPVISEVSFLHHDSVEGLYSEVRGGCEICTFIHHDILATNPKVTSLESRIHLVTREDTRGKQLIVPTKSGDRDIQLCYDVCCERGSVFENLDWTSHRVTFEDPSGELATSVMKDWMAECRENHLCAVSHSRLPTRILEIDSDSWNVSLRNGLSLQEEYATLSSCWGRMMLFGTTLDNLHNRMHEIKFNQIPKTYQDAIGITRKCGIRYLWIDALCIIQDDAQDWKRESSKMMEIFGNSSLNISGARAINATSGFLGPVHNTSVYTTTTTKIAGQLVHETSKDSNIIFRRQLPTVHSALAGEPLFARAWALQEHIAAPRGIYFGSSRLVWSCQVRSVSDDSETPKVPLWRSLFGLPSLSPGSPPMPTSQIHNGWKKLVEYYSALHITFSKDKLNAIGGIARELSPKLEGDEYLAGLWRNALPDMLLWRVSKDDTKSQVLYQHSLSPKNLTSTPLAPVGSMSGSLSFEDDTELTTETAIPEDEEAGFKIGLDTTRAKRPTKPGIISRIAKRLTVRSKEAAAEPASPSGLEDRTAATAKIVSQSPYIAPSWSWASIAAPVKFDLDVLDHTCVVSSHKVTYRPRLSRNPGETRSLARISEASADAKNQRPFSGVIGGYIRIDGIYVEFGERSHFPPTYDLPGTNFGDRLNLRFDGDRSEADFLEDGNVITVMPVQTFIADLVTKFPPHMHEGNWNLPPGSIEMWSGLILSQVPGDFTRYNRIGVATGFVTDFHEDPILQGSLFVV</sequence>
<evidence type="ECO:0000256" key="7">
    <source>
        <dbReference type="SAM" id="MobiDB-lite"/>
    </source>
</evidence>
<dbReference type="SUPFAM" id="SSF52743">
    <property type="entry name" value="Subtilisin-like"/>
    <property type="match status" value="1"/>
</dbReference>
<comment type="caution">
    <text evidence="12">The sequence shown here is derived from an EMBL/GenBank/DDBJ whole genome shotgun (WGS) entry which is preliminary data.</text>
</comment>
<feature type="domain" description="Peptidase S8/S53" evidence="8">
    <location>
        <begin position="465"/>
        <end position="697"/>
    </location>
</feature>
<evidence type="ECO:0000256" key="3">
    <source>
        <dbReference type="ARBA" id="ARBA00022825"/>
    </source>
</evidence>
<dbReference type="InterPro" id="IPR010730">
    <property type="entry name" value="HET"/>
</dbReference>
<keyword evidence="1 4" id="KW-0645">Protease</keyword>
<keyword evidence="6" id="KW-0175">Coiled coil</keyword>
<evidence type="ECO:0000313" key="12">
    <source>
        <dbReference type="EMBL" id="TVY89630.1"/>
    </source>
</evidence>
<keyword evidence="3 4" id="KW-0720">Serine protease</keyword>
<feature type="region of interest" description="Disordered" evidence="7">
    <location>
        <begin position="849"/>
        <end position="887"/>
    </location>
</feature>
<feature type="domain" description="Oxidoreductase acuF-like C2H2 type zinc-finger" evidence="11">
    <location>
        <begin position="1045"/>
        <end position="1073"/>
    </location>
</feature>
<dbReference type="InterPro" id="IPR023828">
    <property type="entry name" value="Peptidase_S8_Ser-AS"/>
</dbReference>
<reference evidence="12 13" key="1">
    <citation type="submission" date="2018-05" db="EMBL/GenBank/DDBJ databases">
        <title>Genome sequencing and assembly of the regulated plant pathogen Lachnellula willkommii and related sister species for the development of diagnostic species identification markers.</title>
        <authorList>
            <person name="Giroux E."/>
            <person name="Bilodeau G."/>
        </authorList>
    </citation>
    <scope>NUCLEOTIDE SEQUENCE [LARGE SCALE GENOMIC DNA]</scope>
    <source>
        <strain evidence="12 13">CBS 172.35</strain>
    </source>
</reference>
<evidence type="ECO:0000256" key="5">
    <source>
        <dbReference type="RuleBase" id="RU003355"/>
    </source>
</evidence>
<dbReference type="PROSITE" id="PS00136">
    <property type="entry name" value="SUBTILASE_ASP"/>
    <property type="match status" value="1"/>
</dbReference>
<organism evidence="12 13">
    <name type="scientific">Lachnellula willkommii</name>
    <dbReference type="NCBI Taxonomy" id="215461"/>
    <lineage>
        <taxon>Eukaryota</taxon>
        <taxon>Fungi</taxon>
        <taxon>Dikarya</taxon>
        <taxon>Ascomycota</taxon>
        <taxon>Pezizomycotina</taxon>
        <taxon>Leotiomycetes</taxon>
        <taxon>Helotiales</taxon>
        <taxon>Lachnaceae</taxon>
        <taxon>Lachnellula</taxon>
    </lineage>
</organism>
<protein>
    <submittedName>
        <fullName evidence="12">Intracellular serine protease</fullName>
    </submittedName>
</protein>
<feature type="compositionally biased region" description="Basic and acidic residues" evidence="7">
    <location>
        <begin position="876"/>
        <end position="887"/>
    </location>
</feature>
<dbReference type="InterPro" id="IPR056002">
    <property type="entry name" value="DUF7580"/>
</dbReference>
<keyword evidence="13" id="KW-1185">Reference proteome</keyword>
<evidence type="ECO:0000259" key="10">
    <source>
        <dbReference type="Pfam" id="PF24476"/>
    </source>
</evidence>
<evidence type="ECO:0000256" key="6">
    <source>
        <dbReference type="SAM" id="Coils"/>
    </source>
</evidence>
<dbReference type="GO" id="GO:0004252">
    <property type="term" value="F:serine-type endopeptidase activity"/>
    <property type="evidence" value="ECO:0007669"/>
    <property type="project" value="UniProtKB-UniRule"/>
</dbReference>